<keyword evidence="2" id="KW-0472">Membrane</keyword>
<evidence type="ECO:0000256" key="1">
    <source>
        <dbReference type="ARBA" id="ARBA00022729"/>
    </source>
</evidence>
<dbReference type="eggNOG" id="ENOG502SMF0">
    <property type="taxonomic scope" value="Eukaryota"/>
</dbReference>
<dbReference type="InterPro" id="IPR011043">
    <property type="entry name" value="Gal_Oxase/kelch_b-propeller"/>
</dbReference>
<comment type="caution">
    <text evidence="5">The sequence shown here is derived from an EMBL/GenBank/DDBJ whole genome shotgun (WGS) entry which is preliminary data.</text>
</comment>
<dbReference type="PANTHER" id="PTHR32208">
    <property type="entry name" value="SECRETED PROTEIN-RELATED"/>
    <property type="match status" value="1"/>
</dbReference>
<dbReference type="PANTHER" id="PTHR32208:SF68">
    <property type="entry name" value="GALACTOSE OXIDASE"/>
    <property type="match status" value="1"/>
</dbReference>
<dbReference type="SUPFAM" id="SSF50965">
    <property type="entry name" value="Galactose oxidase, central domain"/>
    <property type="match status" value="1"/>
</dbReference>
<evidence type="ECO:0000256" key="2">
    <source>
        <dbReference type="SAM" id="Phobius"/>
    </source>
</evidence>
<dbReference type="InterPro" id="IPR037293">
    <property type="entry name" value="Gal_Oxidase_central_sf"/>
</dbReference>
<proteinExistence type="predicted"/>
<dbReference type="Gene3D" id="2.130.10.80">
    <property type="entry name" value="Galactose oxidase/kelch, beta-propeller"/>
    <property type="match status" value="1"/>
</dbReference>
<organism evidence="5">
    <name type="scientific">Talaromyces marneffei PM1</name>
    <dbReference type="NCBI Taxonomy" id="1077442"/>
    <lineage>
        <taxon>Eukaryota</taxon>
        <taxon>Fungi</taxon>
        <taxon>Dikarya</taxon>
        <taxon>Ascomycota</taxon>
        <taxon>Pezizomycotina</taxon>
        <taxon>Eurotiomycetes</taxon>
        <taxon>Eurotiomycetidae</taxon>
        <taxon>Eurotiales</taxon>
        <taxon>Trichocomaceae</taxon>
        <taxon>Talaromyces</taxon>
        <taxon>Talaromyces sect. Talaromyces</taxon>
    </lineage>
</organism>
<keyword evidence="1" id="KW-0732">Signal</keyword>
<dbReference type="CDD" id="cd02851">
    <property type="entry name" value="E_set_GO_C"/>
    <property type="match status" value="1"/>
</dbReference>
<feature type="domain" description="Galactose oxidase-like Early set" evidence="4">
    <location>
        <begin position="437"/>
        <end position="535"/>
    </location>
</feature>
<dbReference type="Gene3D" id="2.60.40.10">
    <property type="entry name" value="Immunoglobulins"/>
    <property type="match status" value="1"/>
</dbReference>
<dbReference type="HOGENOM" id="CLU_013444_1_0_1"/>
<keyword evidence="2" id="KW-0812">Transmembrane</keyword>
<dbReference type="Pfam" id="PF09118">
    <property type="entry name" value="GO-like_E_set"/>
    <property type="match status" value="1"/>
</dbReference>
<dbReference type="InterPro" id="IPR009880">
    <property type="entry name" value="Glyoxal_oxidase_N"/>
</dbReference>
<accession>A0A093UWG9</accession>
<dbReference type="Pfam" id="PF07250">
    <property type="entry name" value="Glyoxal_oxid_N"/>
    <property type="match status" value="1"/>
</dbReference>
<dbReference type="InterPro" id="IPR015202">
    <property type="entry name" value="GO-like_E_set"/>
</dbReference>
<evidence type="ECO:0000259" key="4">
    <source>
        <dbReference type="Pfam" id="PF09118"/>
    </source>
</evidence>
<sequence length="541" mass="58860">MLLTSVLKIRQTSRLALIFVCCLIVLIFVFHEYTYHFIALHIPLPKQAQTGSWSPRIPVSLVPAAAAVLPRTGGVLLWAADRGDVFGSEPGNPGRTLTAFYKLATNKVSIYNMTVTDHNMFCPGISLNSVGTLVVTGGSSSEHTSFYSSVHGGSWVEGPQMVIGRGYHGQATLSDGQIFTIGGSWSGGEGNRNGEVLDVAGTTWSSLPGCVVEPMYTNDAKGVFAAHNHPWLFAWKNASVFQAGPSTAMNWYGTLGQGAHHSAGRRGSDTDSMNGNAIMYDALHGKILTLGGATSYTDAPASRAAHIITLKEPFGQPVVEKIEPMHYARSFANSAILPSGEVFINGGVTWAKQWTDTNVTSIPELWNPQTKRFTKLAATPIPRSYHSFAILLPDATVLVGGGGLCWEKCEDPSVNHFDVQIFYPPYLYNSWGMLAIRPQILEISNTVVNPESTLTVYTDGPIEEFALLRYGSATHSINTDQRRVLLSISEDLANFDGVKWKYHVTLPDSPGILIPGFWMLFALDREQVPSISVEILIEINV</sequence>
<feature type="domain" description="Glyoxal oxidase N-terminal" evidence="3">
    <location>
        <begin position="321"/>
        <end position="402"/>
    </location>
</feature>
<evidence type="ECO:0000259" key="3">
    <source>
        <dbReference type="Pfam" id="PF07250"/>
    </source>
</evidence>
<reference evidence="5" key="1">
    <citation type="journal article" date="2014" name="PLoS Genet.">
        <title>Signature Gene Expression Reveals Novel Clues to the Molecular Mechanisms of Dimorphic Transition in Penicillium marneffei.</title>
        <authorList>
            <person name="Yang E."/>
            <person name="Wang G."/>
            <person name="Cai J."/>
            <person name="Woo P.C."/>
            <person name="Lau S.K."/>
            <person name="Yuen K.-Y."/>
            <person name="Chow W.-N."/>
            <person name="Lin X."/>
        </authorList>
    </citation>
    <scope>NUCLEOTIDE SEQUENCE [LARGE SCALE GENOMIC DNA]</scope>
    <source>
        <strain evidence="5">PM1</strain>
    </source>
</reference>
<keyword evidence="2" id="KW-1133">Transmembrane helix</keyword>
<feature type="transmembrane region" description="Helical" evidence="2">
    <location>
        <begin position="12"/>
        <end position="30"/>
    </location>
</feature>
<dbReference type="AlphaFoldDB" id="A0A093UWG9"/>
<name>A0A093UWG9_TALMA</name>
<protein>
    <submittedName>
        <fullName evidence="5">Galactose oxidase</fullName>
    </submittedName>
</protein>
<dbReference type="SUPFAM" id="SSF81296">
    <property type="entry name" value="E set domains"/>
    <property type="match status" value="1"/>
</dbReference>
<dbReference type="InterPro" id="IPR013783">
    <property type="entry name" value="Ig-like_fold"/>
</dbReference>
<evidence type="ECO:0000313" key="5">
    <source>
        <dbReference type="EMBL" id="KFX42054.1"/>
    </source>
</evidence>
<dbReference type="InterPro" id="IPR014756">
    <property type="entry name" value="Ig_E-set"/>
</dbReference>
<dbReference type="EMBL" id="JPOX01000050">
    <property type="protein sequence ID" value="KFX42054.1"/>
    <property type="molecule type" value="Genomic_DNA"/>
</dbReference>
<gene>
    <name evidence="5" type="ORF">GQ26_0500460</name>
</gene>